<evidence type="ECO:0008006" key="4">
    <source>
        <dbReference type="Google" id="ProtNLM"/>
    </source>
</evidence>
<proteinExistence type="predicted"/>
<keyword evidence="3" id="KW-1185">Reference proteome</keyword>
<feature type="transmembrane region" description="Helical" evidence="1">
    <location>
        <begin position="12"/>
        <end position="31"/>
    </location>
</feature>
<dbReference type="OrthoDB" id="385667at2157"/>
<accession>A0A2U9IDV1</accession>
<dbReference type="KEGG" id="abri:DFR85_05975"/>
<keyword evidence="1" id="KW-1133">Transmembrane helix</keyword>
<evidence type="ECO:0000313" key="3">
    <source>
        <dbReference type="Proteomes" id="UP000248044"/>
    </source>
</evidence>
<dbReference type="EMBL" id="CP029289">
    <property type="protein sequence ID" value="AWR94205.1"/>
    <property type="molecule type" value="Genomic_DNA"/>
</dbReference>
<feature type="transmembrane region" description="Helical" evidence="1">
    <location>
        <begin position="43"/>
        <end position="65"/>
    </location>
</feature>
<feature type="transmembrane region" description="Helical" evidence="1">
    <location>
        <begin position="85"/>
        <end position="105"/>
    </location>
</feature>
<sequence length="187" mass="21226">MQRVEEAFKELANRLTLILPVLIIVILDFMVDLVIEVLIPPTLLTRIGISIINGIAFSFAISMVFSGYMTTPSLYEEWRDTSSRLNCIIELGIILGFFFFIFSYIPFGFLLNSLALAFLLVSFPFVYKSGIRGINQSLQWLTRAISEDALSFIIIYLSALLSFFPVIDILLLPYGTILGYIVYREVI</sequence>
<dbReference type="RefSeq" id="WP_110270086.1">
    <property type="nucleotide sequence ID" value="NZ_CP029289.2"/>
</dbReference>
<feature type="transmembrane region" description="Helical" evidence="1">
    <location>
        <begin position="111"/>
        <end position="129"/>
    </location>
</feature>
<keyword evidence="1" id="KW-0812">Transmembrane</keyword>
<evidence type="ECO:0000256" key="1">
    <source>
        <dbReference type="SAM" id="Phobius"/>
    </source>
</evidence>
<evidence type="ECO:0000313" key="2">
    <source>
        <dbReference type="EMBL" id="AWR94205.1"/>
    </source>
</evidence>
<organism evidence="2 3">
    <name type="scientific">Acidianus brierleyi</name>
    <dbReference type="NCBI Taxonomy" id="41673"/>
    <lineage>
        <taxon>Archaea</taxon>
        <taxon>Thermoproteota</taxon>
        <taxon>Thermoprotei</taxon>
        <taxon>Sulfolobales</taxon>
        <taxon>Sulfolobaceae</taxon>
        <taxon>Acidianus</taxon>
    </lineage>
</organism>
<name>A0A2U9IDV1_9CREN</name>
<feature type="transmembrane region" description="Helical" evidence="1">
    <location>
        <begin position="150"/>
        <end position="183"/>
    </location>
</feature>
<gene>
    <name evidence="2" type="ORF">DFR85_05975</name>
</gene>
<dbReference type="Proteomes" id="UP000248044">
    <property type="component" value="Chromosome"/>
</dbReference>
<dbReference type="GeneID" id="36831685"/>
<protein>
    <recommendedName>
        <fullName evidence="4">DUF4013 domain-containing protein</fullName>
    </recommendedName>
</protein>
<keyword evidence="1" id="KW-0472">Membrane</keyword>
<reference evidence="2 3" key="1">
    <citation type="submission" date="2018-05" db="EMBL/GenBank/DDBJ databases">
        <title>Complete Genome Sequences of Extremely Thermoacidophilic, Metal-Mobilizing Type-Strain Members of the Archaeal Family Sulfolobaceae: Acidianus brierleyi DSM-1651T, Acidianus sulfidivorans DSM-18786T, Metallosphaera hakonensis DSM-7519T, and Metallosphaera prunae DSM-10039T.</title>
        <authorList>
            <person name="Counts J.A."/>
            <person name="Kelly R.M."/>
        </authorList>
    </citation>
    <scope>NUCLEOTIDE SEQUENCE [LARGE SCALE GENOMIC DNA]</scope>
    <source>
        <strain evidence="2 3">DSM 1651</strain>
    </source>
</reference>
<dbReference type="AlphaFoldDB" id="A0A2U9IDV1"/>